<dbReference type="Proteomes" id="UP000434052">
    <property type="component" value="Unassembled WGS sequence"/>
</dbReference>
<comment type="caution">
    <text evidence="2">The sequence shown here is derived from an EMBL/GenBank/DDBJ whole genome shotgun (WGS) entry which is preliminary data.</text>
</comment>
<name>A0A6P1ZG85_9BACT</name>
<feature type="transmembrane region" description="Helical" evidence="1">
    <location>
        <begin position="47"/>
        <end position="68"/>
    </location>
</feature>
<keyword evidence="1" id="KW-1133">Transmembrane helix</keyword>
<gene>
    <name evidence="2" type="ORF">DQK91_11515</name>
</gene>
<accession>A0A6P1ZG85</accession>
<organism evidence="2 3">
    <name type="scientific">Oceanidesulfovibrio marinus</name>
    <dbReference type="NCBI Taxonomy" id="370038"/>
    <lineage>
        <taxon>Bacteria</taxon>
        <taxon>Pseudomonadati</taxon>
        <taxon>Thermodesulfobacteriota</taxon>
        <taxon>Desulfovibrionia</taxon>
        <taxon>Desulfovibrionales</taxon>
        <taxon>Desulfovibrionaceae</taxon>
        <taxon>Oceanidesulfovibrio</taxon>
    </lineage>
</organism>
<feature type="transmembrane region" description="Helical" evidence="1">
    <location>
        <begin position="7"/>
        <end position="27"/>
    </location>
</feature>
<proteinExistence type="predicted"/>
<evidence type="ECO:0000256" key="1">
    <source>
        <dbReference type="SAM" id="Phobius"/>
    </source>
</evidence>
<sequence length="103" mass="11571">MTGTRLLWITTVCCLVAWMLFALYYRVSSYPNFYTDPESTVFLIGSYALYASILLVAVGSMLEVYCLLRLKLRVHTVVNGILTFTLVSVYALMFIVSWHAGAG</sequence>
<keyword evidence="1" id="KW-0812">Transmembrane</keyword>
<evidence type="ECO:0008006" key="4">
    <source>
        <dbReference type="Google" id="ProtNLM"/>
    </source>
</evidence>
<dbReference type="EMBL" id="QMIF01000007">
    <property type="protein sequence ID" value="TVM33291.1"/>
    <property type="molecule type" value="Genomic_DNA"/>
</dbReference>
<protein>
    <recommendedName>
        <fullName evidence="4">Transmembrane protein</fullName>
    </recommendedName>
</protein>
<evidence type="ECO:0000313" key="2">
    <source>
        <dbReference type="EMBL" id="TVM33291.1"/>
    </source>
</evidence>
<evidence type="ECO:0000313" key="3">
    <source>
        <dbReference type="Proteomes" id="UP000434052"/>
    </source>
</evidence>
<feature type="transmembrane region" description="Helical" evidence="1">
    <location>
        <begin position="80"/>
        <end position="100"/>
    </location>
</feature>
<reference evidence="2 3" key="1">
    <citation type="submission" date="2018-06" db="EMBL/GenBank/DDBJ databases">
        <title>Complete genome of Desulfovibrio marinus P48SEP.</title>
        <authorList>
            <person name="Crispim J.S."/>
            <person name="Vidigal P.M.P."/>
            <person name="Silva L.C.F."/>
            <person name="Araujo L.C."/>
            <person name="Laguardia C.N."/>
            <person name="Dias R.S."/>
            <person name="Sousa M.P."/>
            <person name="Paula S.O."/>
            <person name="Silva C."/>
        </authorList>
    </citation>
    <scope>NUCLEOTIDE SEQUENCE [LARGE SCALE GENOMIC DNA]</scope>
    <source>
        <strain evidence="2 3">P48SEP</strain>
    </source>
</reference>
<dbReference type="AlphaFoldDB" id="A0A6P1ZG85"/>
<keyword evidence="1" id="KW-0472">Membrane</keyword>